<accession>A0A835GAG4</accession>
<reference evidence="5" key="1">
    <citation type="submission" date="2020-08" db="EMBL/GenBank/DDBJ databases">
        <title>Spodoptera exigua strain:BAW_Kor-Di-RS1 Genome sequencing and assembly.</title>
        <authorList>
            <person name="Kim J."/>
            <person name="Nam H.Y."/>
            <person name="Kwon M."/>
            <person name="Choi J.H."/>
            <person name="Cho S.R."/>
            <person name="Kim G.-H."/>
        </authorList>
    </citation>
    <scope>NUCLEOTIDE SEQUENCE</scope>
    <source>
        <strain evidence="5">BAW_Kor-Di-RS1</strain>
        <tissue evidence="5">Whole-body</tissue>
    </source>
</reference>
<proteinExistence type="predicted"/>
<sequence length="970" mass="101582">MSSLITTDLVVVGDNRRRVSNMSYRGSVGNLGDGSGVGNLGDGSGVGDLGNGSSVGDLRYGSGVCYLGYGGGVSDLGGFSVDGGALVAHVGVESVLLVGGVLDDAVHTVGLHERVRAVHGVALTRLLLLLHITAVFIVHGFVIVLSLAVAAYAVPLVPVSKVVYAEPEAPAHYEFSYSVHDDHSGDVKQQQEARQGDAVHGSYSLVQPDGVHRIVEYTADKEHGFNANVRYEGTPVHAEPAKVAYAAPVAKIAYAAPVAKVAYAAPVAKVAYAPAPVSYSHAPVYAAPVAKVAYAAPVAKVAYAAPVAHFVIVLSLAVAAYAVPLLPVSKAVYAEPEAPAHYEFSYSVHDDHSGDVKQQQEARQGDAVHGSYSLVQPDGVHRIVEYIADKEHGFNANVRYEGTPVHAEPAKIAYAAPVTKIAYAAPVAKVAYAAPVAKVAYAPAPVSYSHAPVYAAPVAKVAYAAPVAHFVIVLSLAVAAYAVPLVPVSKVVYAEPEAPAHYEFSYSVHDDHSGDVKQQQEARQGDAVHGSYSLVQPDGVHRIVEYTADKEHGFNANVRYEGTPVHAEPTKIAYATPVAKIAYAAPVAKVAYAAPVAKVAYAPAPVSYSHAPVYAAPVAKVAYAAPVAKVAYAAPVAKVAYAAPVAHFVIVLSLAVAAYAVPLVPVSKVVYAEPEAPAHYEFSYSVHDDHSGDVKQQQEARQGDAVHGSYSLVQPDGVHRIVEYTADKEHGFNANVRYEGTPVHAEPAKIAYAAPVAKIAYAAPVAKVAYAPAPVSYSHAPVYATPVAKVAYAAPVAKVAYAAPVAHFVIVLSLAVAAYAVPLVPVSKVVYAEPEAPAHYEFSYSVHDDHSGDVKQQQEARQGDAVHGSYSLVQPDGVHRIVEYTADKEHGFNANVRYEGTPVHAEPAKIAYAAPVAKIAYAAPVAKVAYAPAPVSYSHAPVYAAPVAKVAYAAPVAHVTYSSPAISYHH</sequence>
<dbReference type="AlphaFoldDB" id="A0A835GAG4"/>
<dbReference type="GO" id="GO:0042302">
    <property type="term" value="F:structural constituent of cuticle"/>
    <property type="evidence" value="ECO:0007669"/>
    <property type="project" value="UniProtKB-UniRule"/>
</dbReference>
<keyword evidence="4" id="KW-1133">Transmembrane helix</keyword>
<evidence type="ECO:0000256" key="2">
    <source>
        <dbReference type="ARBA" id="ARBA00022729"/>
    </source>
</evidence>
<dbReference type="InterPro" id="IPR031311">
    <property type="entry name" value="CHIT_BIND_RR_consensus"/>
</dbReference>
<feature type="transmembrane region" description="Helical" evidence="4">
    <location>
        <begin position="126"/>
        <end position="154"/>
    </location>
</feature>
<evidence type="ECO:0000256" key="1">
    <source>
        <dbReference type="ARBA" id="ARBA00022460"/>
    </source>
</evidence>
<dbReference type="GO" id="GO:0005615">
    <property type="term" value="C:extracellular space"/>
    <property type="evidence" value="ECO:0007669"/>
    <property type="project" value="TreeGrafter"/>
</dbReference>
<keyword evidence="6" id="KW-1185">Reference proteome</keyword>
<feature type="transmembrane region" description="Helical" evidence="4">
    <location>
        <begin position="301"/>
        <end position="323"/>
    </location>
</feature>
<keyword evidence="4" id="KW-0472">Membrane</keyword>
<dbReference type="PROSITE" id="PS51155">
    <property type="entry name" value="CHIT_BIND_RR_2"/>
    <property type="match status" value="5"/>
</dbReference>
<keyword evidence="2" id="KW-0732">Signal</keyword>
<evidence type="ECO:0000256" key="3">
    <source>
        <dbReference type="PROSITE-ProRule" id="PRU00497"/>
    </source>
</evidence>
<evidence type="ECO:0000313" key="6">
    <source>
        <dbReference type="Proteomes" id="UP000648187"/>
    </source>
</evidence>
<dbReference type="Pfam" id="PF00379">
    <property type="entry name" value="Chitin_bind_4"/>
    <property type="match status" value="5"/>
</dbReference>
<feature type="transmembrane region" description="Helical" evidence="4">
    <location>
        <begin position="461"/>
        <end position="483"/>
    </location>
</feature>
<keyword evidence="4" id="KW-0812">Transmembrane</keyword>
<feature type="transmembrane region" description="Helical" evidence="4">
    <location>
        <begin position="639"/>
        <end position="661"/>
    </location>
</feature>
<organism evidence="5 6">
    <name type="scientific">Spodoptera exigua</name>
    <name type="common">Beet armyworm</name>
    <name type="synonym">Noctua fulgens</name>
    <dbReference type="NCBI Taxonomy" id="7107"/>
    <lineage>
        <taxon>Eukaryota</taxon>
        <taxon>Metazoa</taxon>
        <taxon>Ecdysozoa</taxon>
        <taxon>Arthropoda</taxon>
        <taxon>Hexapoda</taxon>
        <taxon>Insecta</taxon>
        <taxon>Pterygota</taxon>
        <taxon>Neoptera</taxon>
        <taxon>Endopterygota</taxon>
        <taxon>Lepidoptera</taxon>
        <taxon>Glossata</taxon>
        <taxon>Ditrysia</taxon>
        <taxon>Noctuoidea</taxon>
        <taxon>Noctuidae</taxon>
        <taxon>Amphipyrinae</taxon>
        <taxon>Spodoptera</taxon>
    </lineage>
</organism>
<dbReference type="GO" id="GO:0031012">
    <property type="term" value="C:extracellular matrix"/>
    <property type="evidence" value="ECO:0007669"/>
    <property type="project" value="TreeGrafter"/>
</dbReference>
<dbReference type="PANTHER" id="PTHR12236">
    <property type="entry name" value="STRUCTURAL CONTITUENT OF CUTICLE"/>
    <property type="match status" value="1"/>
</dbReference>
<dbReference type="PRINTS" id="PR00947">
    <property type="entry name" value="CUTICLE"/>
</dbReference>
<name>A0A835GAG4_SPOEX</name>
<evidence type="ECO:0000256" key="4">
    <source>
        <dbReference type="SAM" id="Phobius"/>
    </source>
</evidence>
<dbReference type="EMBL" id="JACKWZ010000229">
    <property type="protein sequence ID" value="KAF9411317.1"/>
    <property type="molecule type" value="Genomic_DNA"/>
</dbReference>
<dbReference type="PROSITE" id="PS00233">
    <property type="entry name" value="CHIT_BIND_RR_1"/>
    <property type="match status" value="5"/>
</dbReference>
<dbReference type="InterPro" id="IPR051217">
    <property type="entry name" value="Insect_Cuticle_Struc_Prot"/>
</dbReference>
<comment type="caution">
    <text evidence="5">The sequence shown here is derived from an EMBL/GenBank/DDBJ whole genome shotgun (WGS) entry which is preliminary data.</text>
</comment>
<gene>
    <name evidence="5" type="ORF">HW555_009882</name>
</gene>
<dbReference type="InterPro" id="IPR000618">
    <property type="entry name" value="Insect_cuticle"/>
</dbReference>
<evidence type="ECO:0000313" key="5">
    <source>
        <dbReference type="EMBL" id="KAF9411317.1"/>
    </source>
</evidence>
<dbReference type="PANTHER" id="PTHR12236:SF46">
    <property type="entry name" value="CUTICULAR PROTEIN 30B-RELATED"/>
    <property type="match status" value="1"/>
</dbReference>
<protein>
    <recommendedName>
        <fullName evidence="7">Cuticular protein RR-2</fullName>
    </recommendedName>
</protein>
<keyword evidence="1 3" id="KW-0193">Cuticle</keyword>
<evidence type="ECO:0008006" key="7">
    <source>
        <dbReference type="Google" id="ProtNLM"/>
    </source>
</evidence>
<dbReference type="Proteomes" id="UP000648187">
    <property type="component" value="Unassembled WGS sequence"/>
</dbReference>